<reference evidence="10 11" key="1">
    <citation type="submission" date="2024-01" db="EMBL/GenBank/DDBJ databases">
        <title>The genomes of 5 underutilized Papilionoideae crops provide insights into root nodulation and disease resistanc.</title>
        <authorList>
            <person name="Jiang F."/>
        </authorList>
    </citation>
    <scope>NUCLEOTIDE SEQUENCE [LARGE SCALE GENOMIC DNA]</scope>
    <source>
        <strain evidence="10">DUOXIRENSHENG_FW03</strain>
        <tissue evidence="10">Leaves</tissue>
    </source>
</reference>
<keyword evidence="9" id="KW-0472">Membrane</keyword>
<comment type="caution">
    <text evidence="10">The sequence shown here is derived from an EMBL/GenBank/DDBJ whole genome shotgun (WGS) entry which is preliminary data.</text>
</comment>
<keyword evidence="3" id="KW-0052">Apoplast</keyword>
<keyword evidence="5" id="KW-0372">Hormone</keyword>
<keyword evidence="9" id="KW-0812">Transmembrane</keyword>
<evidence type="ECO:0000256" key="5">
    <source>
        <dbReference type="ARBA" id="ARBA00022702"/>
    </source>
</evidence>
<dbReference type="PANTHER" id="PTHR33348:SF40">
    <property type="entry name" value="PRECURSOR OF CEP3"/>
    <property type="match status" value="1"/>
</dbReference>
<dbReference type="AlphaFoldDB" id="A0AAN9XSD9"/>
<dbReference type="GO" id="GO:0048364">
    <property type="term" value="P:root development"/>
    <property type="evidence" value="ECO:0007669"/>
    <property type="project" value="InterPro"/>
</dbReference>
<name>A0AAN9XSD9_PSOTE</name>
<evidence type="ECO:0000256" key="6">
    <source>
        <dbReference type="ARBA" id="ARBA00022729"/>
    </source>
</evidence>
<sequence>MHAYHMTPKAATSMHINIFATAALVKRTFLESYCSTVGVIINLQNMPQNNFFLSFIMVALLILCQSIEGRYLKSDEIMKPQMHMHSAISTTNNVAPLLADVSPPTPPSAALPGRDVDNFRPTAPGHSPGVGHTVHN</sequence>
<dbReference type="Proteomes" id="UP001386955">
    <property type="component" value="Unassembled WGS sequence"/>
</dbReference>
<accession>A0AAN9XSD9</accession>
<dbReference type="EMBL" id="JAYMYS010000002">
    <property type="protein sequence ID" value="KAK7406567.1"/>
    <property type="molecule type" value="Genomic_DNA"/>
</dbReference>
<dbReference type="GO" id="GO:0005179">
    <property type="term" value="F:hormone activity"/>
    <property type="evidence" value="ECO:0007669"/>
    <property type="project" value="UniProtKB-KW"/>
</dbReference>
<evidence type="ECO:0000256" key="4">
    <source>
        <dbReference type="ARBA" id="ARBA00022525"/>
    </source>
</evidence>
<evidence type="ECO:0000313" key="11">
    <source>
        <dbReference type="Proteomes" id="UP001386955"/>
    </source>
</evidence>
<dbReference type="GO" id="GO:0006995">
    <property type="term" value="P:cellular response to nitrogen starvation"/>
    <property type="evidence" value="ECO:0007669"/>
    <property type="project" value="UniProtKB-ARBA"/>
</dbReference>
<evidence type="ECO:0000256" key="2">
    <source>
        <dbReference type="ARBA" id="ARBA00008963"/>
    </source>
</evidence>
<gene>
    <name evidence="10" type="ORF">VNO78_08194</name>
</gene>
<keyword evidence="9" id="KW-1133">Transmembrane helix</keyword>
<evidence type="ECO:0000256" key="1">
    <source>
        <dbReference type="ARBA" id="ARBA00004271"/>
    </source>
</evidence>
<comment type="subcellular location">
    <subcellularLocation>
        <location evidence="1">Secreted</location>
        <location evidence="1">Extracellular space</location>
        <location evidence="1">Apoplast</location>
    </subcellularLocation>
</comment>
<keyword evidence="6" id="KW-0732">Signal</keyword>
<evidence type="ECO:0000256" key="9">
    <source>
        <dbReference type="SAM" id="Phobius"/>
    </source>
</evidence>
<organism evidence="10 11">
    <name type="scientific">Psophocarpus tetragonolobus</name>
    <name type="common">Winged bean</name>
    <name type="synonym">Dolichos tetragonolobus</name>
    <dbReference type="NCBI Taxonomy" id="3891"/>
    <lineage>
        <taxon>Eukaryota</taxon>
        <taxon>Viridiplantae</taxon>
        <taxon>Streptophyta</taxon>
        <taxon>Embryophyta</taxon>
        <taxon>Tracheophyta</taxon>
        <taxon>Spermatophyta</taxon>
        <taxon>Magnoliopsida</taxon>
        <taxon>eudicotyledons</taxon>
        <taxon>Gunneridae</taxon>
        <taxon>Pentapetalae</taxon>
        <taxon>rosids</taxon>
        <taxon>fabids</taxon>
        <taxon>Fabales</taxon>
        <taxon>Fabaceae</taxon>
        <taxon>Papilionoideae</taxon>
        <taxon>50 kb inversion clade</taxon>
        <taxon>NPAAA clade</taxon>
        <taxon>indigoferoid/millettioid clade</taxon>
        <taxon>Phaseoleae</taxon>
        <taxon>Psophocarpus</taxon>
    </lineage>
</organism>
<feature type="region of interest" description="Disordered" evidence="8">
    <location>
        <begin position="103"/>
        <end position="136"/>
    </location>
</feature>
<dbReference type="GO" id="GO:1902025">
    <property type="term" value="P:nitrate import"/>
    <property type="evidence" value="ECO:0007669"/>
    <property type="project" value="TreeGrafter"/>
</dbReference>
<evidence type="ECO:0000256" key="3">
    <source>
        <dbReference type="ARBA" id="ARBA00022523"/>
    </source>
</evidence>
<keyword evidence="11" id="KW-1185">Reference proteome</keyword>
<protein>
    <submittedName>
        <fullName evidence="10">Uncharacterized protein</fullName>
    </submittedName>
</protein>
<dbReference type="GO" id="GO:2000280">
    <property type="term" value="P:regulation of root development"/>
    <property type="evidence" value="ECO:0007669"/>
    <property type="project" value="TreeGrafter"/>
</dbReference>
<evidence type="ECO:0000256" key="8">
    <source>
        <dbReference type="SAM" id="MobiDB-lite"/>
    </source>
</evidence>
<keyword evidence="4" id="KW-0964">Secreted</keyword>
<comment type="similarity">
    <text evidence="2">Belongs to the C-terminally encoded plant signaling peptide (CEP) family.</text>
</comment>
<evidence type="ECO:0000256" key="7">
    <source>
        <dbReference type="ARBA" id="ARBA00023278"/>
    </source>
</evidence>
<keyword evidence="7" id="KW-0379">Hydroxylation</keyword>
<dbReference type="PANTHER" id="PTHR33348">
    <property type="entry name" value="PRECURSOR OF CEP5"/>
    <property type="match status" value="1"/>
</dbReference>
<dbReference type="GO" id="GO:0048046">
    <property type="term" value="C:apoplast"/>
    <property type="evidence" value="ECO:0007669"/>
    <property type="project" value="UniProtKB-SubCell"/>
</dbReference>
<dbReference type="InterPro" id="IPR033250">
    <property type="entry name" value="CEP"/>
</dbReference>
<proteinExistence type="inferred from homology"/>
<evidence type="ECO:0000313" key="10">
    <source>
        <dbReference type="EMBL" id="KAK7406567.1"/>
    </source>
</evidence>
<dbReference type="GO" id="GO:1901371">
    <property type="term" value="P:regulation of leaf morphogenesis"/>
    <property type="evidence" value="ECO:0007669"/>
    <property type="project" value="TreeGrafter"/>
</dbReference>
<feature type="transmembrane region" description="Helical" evidence="9">
    <location>
        <begin position="51"/>
        <end position="72"/>
    </location>
</feature>